<protein>
    <recommendedName>
        <fullName evidence="5">Phospholipid/glycerol acyltransferase domain-containing protein</fullName>
    </recommendedName>
</protein>
<reference evidence="6" key="1">
    <citation type="submission" date="2013-12" db="EMBL/GenBank/DDBJ databases">
        <authorList>
            <person name="Genoscope - CEA"/>
        </authorList>
    </citation>
    <scope>NUCLEOTIDE SEQUENCE</scope>
    <source>
        <strain evidence="6">CBS 1993</strain>
    </source>
</reference>
<dbReference type="EMBL" id="HG793129">
    <property type="protein sequence ID" value="CDK28501.1"/>
    <property type="molecule type" value="Genomic_DNA"/>
</dbReference>
<dbReference type="STRING" id="1382522.W6MPF1"/>
<dbReference type="Pfam" id="PF01553">
    <property type="entry name" value="Acyltransferase"/>
    <property type="match status" value="1"/>
</dbReference>
<dbReference type="PANTHER" id="PTHR10983">
    <property type="entry name" value="1-ACYLGLYCEROL-3-PHOSPHATE ACYLTRANSFERASE-RELATED"/>
    <property type="match status" value="1"/>
</dbReference>
<name>W6MPF1_9ASCO</name>
<dbReference type="OrthoDB" id="189226at2759"/>
<dbReference type="HOGENOM" id="CLU_041844_3_0_1"/>
<keyword evidence="3" id="KW-0012">Acyltransferase</keyword>
<evidence type="ECO:0000256" key="2">
    <source>
        <dbReference type="ARBA" id="ARBA00022679"/>
    </source>
</evidence>
<dbReference type="Proteomes" id="UP000019384">
    <property type="component" value="Unassembled WGS sequence"/>
</dbReference>
<keyword evidence="4" id="KW-0812">Transmembrane</keyword>
<dbReference type="GO" id="GO:0005783">
    <property type="term" value="C:endoplasmic reticulum"/>
    <property type="evidence" value="ECO:0007669"/>
    <property type="project" value="TreeGrafter"/>
</dbReference>
<dbReference type="CDD" id="cd07990">
    <property type="entry name" value="LPLAT_LCLAT1-like"/>
    <property type="match status" value="1"/>
</dbReference>
<dbReference type="SUPFAM" id="SSF69593">
    <property type="entry name" value="Glycerol-3-phosphate (1)-acyltransferase"/>
    <property type="match status" value="1"/>
</dbReference>
<keyword evidence="4" id="KW-1133">Transmembrane helix</keyword>
<evidence type="ECO:0000259" key="5">
    <source>
        <dbReference type="SMART" id="SM00563"/>
    </source>
</evidence>
<dbReference type="AlphaFoldDB" id="W6MPF1"/>
<organism evidence="6 7">
    <name type="scientific">Kuraishia capsulata CBS 1993</name>
    <dbReference type="NCBI Taxonomy" id="1382522"/>
    <lineage>
        <taxon>Eukaryota</taxon>
        <taxon>Fungi</taxon>
        <taxon>Dikarya</taxon>
        <taxon>Ascomycota</taxon>
        <taxon>Saccharomycotina</taxon>
        <taxon>Pichiomycetes</taxon>
        <taxon>Pichiales</taxon>
        <taxon>Pichiaceae</taxon>
        <taxon>Kuraishia</taxon>
    </lineage>
</organism>
<dbReference type="RefSeq" id="XP_022460491.1">
    <property type="nucleotide sequence ID" value="XM_022601223.1"/>
</dbReference>
<keyword evidence="4" id="KW-0472">Membrane</keyword>
<proteinExistence type="inferred from homology"/>
<evidence type="ECO:0000256" key="1">
    <source>
        <dbReference type="ARBA" id="ARBA00008655"/>
    </source>
</evidence>
<sequence>MTSETAVANRGNNQLTLFRVVRLVFLILVFTTGCLSILVSQVVIFVIFKFSPTRRQLGINYTKKNFVILLTFITNVCTKTQINITHDNSIPEGSFYYAKTWSGREVVKAKLDHNAILIANHQIYTDWLFMWWCGYINNVADRFYIIMKKSLQQIPLLGWGMTNYDFIFLSRKWELDKEQMTTQLSTLTDENHWLLVFPEGTNMSKCRKDISDKYIEKVGAEPLVHVLLPRIKGLYVCTKALKGSTDTIYDATVAYSGHSPDEFAQDIYGLLATYLYDRSPQSVDIHFRAHKISTALQSVKFDDSDEDFDEYQKWLFERWSEKDQLMEAYFQTGSFVDKYHETIKTRLMLNSKLELFHVYSIVTATTLTLWVLWKVWALFF</sequence>
<dbReference type="SMART" id="SM00563">
    <property type="entry name" value="PlsC"/>
    <property type="match status" value="1"/>
</dbReference>
<evidence type="ECO:0000256" key="4">
    <source>
        <dbReference type="SAM" id="Phobius"/>
    </source>
</evidence>
<feature type="domain" description="Phospholipid/glycerol acyltransferase" evidence="5">
    <location>
        <begin position="115"/>
        <end position="235"/>
    </location>
</feature>
<dbReference type="PANTHER" id="PTHR10983:SF16">
    <property type="entry name" value="LYSOCARDIOLIPIN ACYLTRANSFERASE 1"/>
    <property type="match status" value="1"/>
</dbReference>
<reference evidence="6" key="2">
    <citation type="submission" date="2014-02" db="EMBL/GenBank/DDBJ databases">
        <title>Complete DNA sequence of /Kuraishia capsulata/ illustrates novel genomic features among budding yeasts (/Saccharomycotina/).</title>
        <authorList>
            <person name="Morales L."/>
            <person name="Noel B."/>
            <person name="Porcel B."/>
            <person name="Marcet-Houben M."/>
            <person name="Hullo M-F."/>
            <person name="Sacerdot C."/>
            <person name="Tekaia F."/>
            <person name="Leh-Louis V."/>
            <person name="Despons L."/>
            <person name="Khanna V."/>
            <person name="Aury J-M."/>
            <person name="Barbe V."/>
            <person name="Couloux A."/>
            <person name="Labadie K."/>
            <person name="Pelletier E."/>
            <person name="Souciet J-L."/>
            <person name="Boekhout T."/>
            <person name="Gabaldon T."/>
            <person name="Wincker P."/>
            <person name="Dujon B."/>
        </authorList>
    </citation>
    <scope>NUCLEOTIDE SEQUENCE</scope>
    <source>
        <strain evidence="6">CBS 1993</strain>
    </source>
</reference>
<evidence type="ECO:0000256" key="3">
    <source>
        <dbReference type="ARBA" id="ARBA00023315"/>
    </source>
</evidence>
<accession>W6MPF1</accession>
<dbReference type="GeneID" id="34521879"/>
<dbReference type="GO" id="GO:0016746">
    <property type="term" value="F:acyltransferase activity"/>
    <property type="evidence" value="ECO:0007669"/>
    <property type="project" value="UniProtKB-KW"/>
</dbReference>
<dbReference type="GO" id="GO:0036149">
    <property type="term" value="P:phosphatidylinositol acyl-chain remodeling"/>
    <property type="evidence" value="ECO:0007669"/>
    <property type="project" value="TreeGrafter"/>
</dbReference>
<keyword evidence="7" id="KW-1185">Reference proteome</keyword>
<comment type="similarity">
    <text evidence="1">Belongs to the 1-acyl-sn-glycerol-3-phosphate acyltransferase family.</text>
</comment>
<evidence type="ECO:0000313" key="6">
    <source>
        <dbReference type="EMBL" id="CDK28501.1"/>
    </source>
</evidence>
<keyword evidence="2" id="KW-0808">Transferase</keyword>
<feature type="transmembrane region" description="Helical" evidence="4">
    <location>
        <begin position="20"/>
        <end position="48"/>
    </location>
</feature>
<dbReference type="InterPro" id="IPR002123">
    <property type="entry name" value="Plipid/glycerol_acylTrfase"/>
</dbReference>
<gene>
    <name evidence="6" type="ORF">KUCA_T00004484001</name>
</gene>
<dbReference type="InterPro" id="IPR032098">
    <property type="entry name" value="Acyltransf_C"/>
</dbReference>
<evidence type="ECO:0000313" key="7">
    <source>
        <dbReference type="Proteomes" id="UP000019384"/>
    </source>
</evidence>
<dbReference type="Pfam" id="PF16076">
    <property type="entry name" value="Acyltransf_C"/>
    <property type="match status" value="1"/>
</dbReference>
<feature type="transmembrane region" description="Helical" evidence="4">
    <location>
        <begin position="353"/>
        <end position="373"/>
    </location>
</feature>